<reference evidence="4 5" key="2">
    <citation type="submission" date="2019-02" db="EMBL/GenBank/DDBJ databases">
        <title>Draft Genome Sequences of Six Type Strains of the Genus Massilia.</title>
        <authorList>
            <person name="Miess H."/>
            <person name="Frediansyhah A."/>
            <person name="Gross H."/>
        </authorList>
    </citation>
    <scope>NUCLEOTIDE SEQUENCE [LARGE SCALE GENOMIC DNA]</scope>
    <source>
        <strain evidence="4 5">DSM 17472</strain>
    </source>
</reference>
<dbReference type="Proteomes" id="UP000628442">
    <property type="component" value="Unassembled WGS sequence"/>
</dbReference>
<feature type="region of interest" description="Disordered" evidence="1">
    <location>
        <begin position="86"/>
        <end position="110"/>
    </location>
</feature>
<dbReference type="Proteomes" id="UP000292307">
    <property type="component" value="Chromosome"/>
</dbReference>
<dbReference type="Gene3D" id="1.10.260.40">
    <property type="entry name" value="lambda repressor-like DNA-binding domains"/>
    <property type="match status" value="1"/>
</dbReference>
<evidence type="ECO:0000313" key="6">
    <source>
        <dbReference type="Proteomes" id="UP000628442"/>
    </source>
</evidence>
<dbReference type="Pfam" id="PF13560">
    <property type="entry name" value="HTH_31"/>
    <property type="match status" value="1"/>
</dbReference>
<dbReference type="InterPro" id="IPR010982">
    <property type="entry name" value="Lambda_DNA-bd_dom_sf"/>
</dbReference>
<dbReference type="InterPro" id="IPR001387">
    <property type="entry name" value="Cro/C1-type_HTH"/>
</dbReference>
<feature type="domain" description="HTH cro/C1-type" evidence="2">
    <location>
        <begin position="26"/>
        <end position="57"/>
    </location>
</feature>
<evidence type="ECO:0000256" key="1">
    <source>
        <dbReference type="SAM" id="MobiDB-lite"/>
    </source>
</evidence>
<feature type="compositionally biased region" description="Basic and acidic residues" evidence="1">
    <location>
        <begin position="98"/>
        <end position="110"/>
    </location>
</feature>
<accession>A0A411X620</accession>
<keyword evidence="5" id="KW-1185">Reference proteome</keyword>
<evidence type="ECO:0000259" key="2">
    <source>
        <dbReference type="PROSITE" id="PS50943"/>
    </source>
</evidence>
<evidence type="ECO:0000313" key="4">
    <source>
        <dbReference type="EMBL" id="QBI04323.1"/>
    </source>
</evidence>
<dbReference type="GO" id="GO:0003677">
    <property type="term" value="F:DNA binding"/>
    <property type="evidence" value="ECO:0007669"/>
    <property type="project" value="InterPro"/>
</dbReference>
<dbReference type="EMBL" id="CP036401">
    <property type="protein sequence ID" value="QBI04323.1"/>
    <property type="molecule type" value="Genomic_DNA"/>
</dbReference>
<evidence type="ECO:0000313" key="5">
    <source>
        <dbReference type="Proteomes" id="UP000292307"/>
    </source>
</evidence>
<gene>
    <name evidence="4" type="ORF">EYF70_28535</name>
    <name evidence="3" type="ORF">GCM10007387_05360</name>
</gene>
<dbReference type="AlphaFoldDB" id="A0A411X620"/>
<dbReference type="RefSeq" id="WP_131148387.1">
    <property type="nucleotide sequence ID" value="NZ_BMWV01000001.1"/>
</dbReference>
<dbReference type="EMBL" id="BMWV01000001">
    <property type="protein sequence ID" value="GGY26317.1"/>
    <property type="molecule type" value="Genomic_DNA"/>
</dbReference>
<reference evidence="3" key="1">
    <citation type="journal article" date="2014" name="Int. J. Syst. Evol. Microbiol.">
        <title>Complete genome sequence of Corynebacterium casei LMG S-19264T (=DSM 44701T), isolated from a smear-ripened cheese.</title>
        <authorList>
            <consortium name="US DOE Joint Genome Institute (JGI-PGF)"/>
            <person name="Walter F."/>
            <person name="Albersmeier A."/>
            <person name="Kalinowski J."/>
            <person name="Ruckert C."/>
        </authorList>
    </citation>
    <scope>NUCLEOTIDE SEQUENCE</scope>
    <source>
        <strain evidence="3">KCTC 12343</strain>
    </source>
</reference>
<dbReference type="SUPFAM" id="SSF47413">
    <property type="entry name" value="lambda repressor-like DNA-binding domains"/>
    <property type="match status" value="1"/>
</dbReference>
<dbReference type="SMART" id="SM00530">
    <property type="entry name" value="HTH_XRE"/>
    <property type="match status" value="1"/>
</dbReference>
<name>A0A411X620_9BURK</name>
<proteinExistence type="predicted"/>
<dbReference type="OrthoDB" id="8690238at2"/>
<dbReference type="CDD" id="cd00093">
    <property type="entry name" value="HTH_XRE"/>
    <property type="match status" value="1"/>
</dbReference>
<organism evidence="3 6">
    <name type="scientific">Pseudoduganella albidiflava</name>
    <dbReference type="NCBI Taxonomy" id="321983"/>
    <lineage>
        <taxon>Bacteria</taxon>
        <taxon>Pseudomonadati</taxon>
        <taxon>Pseudomonadota</taxon>
        <taxon>Betaproteobacteria</taxon>
        <taxon>Burkholderiales</taxon>
        <taxon>Oxalobacteraceae</taxon>
        <taxon>Telluria group</taxon>
        <taxon>Pseudoduganella</taxon>
    </lineage>
</organism>
<reference evidence="3" key="3">
    <citation type="submission" date="2022-12" db="EMBL/GenBank/DDBJ databases">
        <authorList>
            <person name="Sun Q."/>
            <person name="Kim S."/>
        </authorList>
    </citation>
    <scope>NUCLEOTIDE SEQUENCE</scope>
    <source>
        <strain evidence="3">KCTC 12343</strain>
    </source>
</reference>
<dbReference type="PROSITE" id="PS50943">
    <property type="entry name" value="HTH_CROC1"/>
    <property type="match status" value="1"/>
</dbReference>
<protein>
    <submittedName>
        <fullName evidence="4">XRE family transcriptional regulator</fullName>
    </submittedName>
</protein>
<evidence type="ECO:0000313" key="3">
    <source>
        <dbReference type="EMBL" id="GGY26317.1"/>
    </source>
</evidence>
<sequence length="110" mass="11946">MPKKSTDADALPTLVRERLIAWGMVLRAERLRQRITIADLCERVGISEATLRRLERGDPGAAAGTYLATLLVLGLFDQAVPSLPASLGTATGQRVRHGKLERGEGDGDYF</sequence>